<evidence type="ECO:0000313" key="1">
    <source>
        <dbReference type="EMBL" id="SFV29721.1"/>
    </source>
</evidence>
<dbReference type="RefSeq" id="WP_092865734.1">
    <property type="nucleotide sequence ID" value="NZ_FPCH01000001.1"/>
</dbReference>
<dbReference type="STRING" id="51670.SAMN04488557_1318"/>
<proteinExistence type="predicted"/>
<sequence length="192" mass="22270">MGDQDESIEIRVDKISQLFDSLDPFPFRERDLDRHAEEYIVSWARELPHDKPIRIVIHVPASELRSEHAKELNESFHRYFEYRAGVTARELKQLFSIGRKSALIGAAVLALCILGAQVIPRALGTGNISIYLRENLYILGWVANWKPLEIFLYDWWPIAKRRDLYRRLSGANVQLKPAETSLRQPSQVAPYR</sequence>
<protein>
    <submittedName>
        <fullName evidence="1">Uncharacterized protein</fullName>
    </submittedName>
</protein>
<reference evidence="2" key="1">
    <citation type="submission" date="2016-10" db="EMBL/GenBank/DDBJ databases">
        <authorList>
            <person name="Varghese N."/>
            <person name="Submissions S."/>
        </authorList>
    </citation>
    <scope>NUCLEOTIDE SEQUENCE [LARGE SCALE GENOMIC DNA]</scope>
    <source>
        <strain evidence="2">DSM 1565</strain>
    </source>
</reference>
<evidence type="ECO:0000313" key="2">
    <source>
        <dbReference type="Proteomes" id="UP000199423"/>
    </source>
</evidence>
<name>A0A1I7N4Z3_9HYPH</name>
<dbReference type="AlphaFoldDB" id="A0A1I7N4Z3"/>
<dbReference type="Proteomes" id="UP000199423">
    <property type="component" value="Unassembled WGS sequence"/>
</dbReference>
<accession>A0A1I7N4Z3</accession>
<dbReference type="EMBL" id="FPCH01000001">
    <property type="protein sequence ID" value="SFV29721.1"/>
    <property type="molecule type" value="Genomic_DNA"/>
</dbReference>
<keyword evidence="2" id="KW-1185">Reference proteome</keyword>
<organism evidence="1 2">
    <name type="scientific">Hyphomicrobium facile</name>
    <dbReference type="NCBI Taxonomy" id="51670"/>
    <lineage>
        <taxon>Bacteria</taxon>
        <taxon>Pseudomonadati</taxon>
        <taxon>Pseudomonadota</taxon>
        <taxon>Alphaproteobacteria</taxon>
        <taxon>Hyphomicrobiales</taxon>
        <taxon>Hyphomicrobiaceae</taxon>
        <taxon>Hyphomicrobium</taxon>
    </lineage>
</organism>
<dbReference type="OrthoDB" id="653003at2"/>
<gene>
    <name evidence="1" type="ORF">SAMN04488557_1318</name>
</gene>